<dbReference type="Proteomes" id="UP000887561">
    <property type="component" value="Unplaced"/>
</dbReference>
<organism evidence="1 2">
    <name type="scientific">Meloidogyne javanica</name>
    <name type="common">Root-knot nematode worm</name>
    <dbReference type="NCBI Taxonomy" id="6303"/>
    <lineage>
        <taxon>Eukaryota</taxon>
        <taxon>Metazoa</taxon>
        <taxon>Ecdysozoa</taxon>
        <taxon>Nematoda</taxon>
        <taxon>Chromadorea</taxon>
        <taxon>Rhabditida</taxon>
        <taxon>Tylenchina</taxon>
        <taxon>Tylenchomorpha</taxon>
        <taxon>Tylenchoidea</taxon>
        <taxon>Meloidogynidae</taxon>
        <taxon>Meloidogyninae</taxon>
        <taxon>Meloidogyne</taxon>
        <taxon>Meloidogyne incognita group</taxon>
    </lineage>
</organism>
<evidence type="ECO:0000313" key="1">
    <source>
        <dbReference type="Proteomes" id="UP000887561"/>
    </source>
</evidence>
<accession>A0A915LQ72</accession>
<sequence length="606" mass="71051">EIYSQYDTFMYMDTSIVIDEAKSFDPTFEGIKDGKISEAIFFGGTYSYLPLVSQLVQWDNTMYEAGFNIMHKSEYTRKLLKWALLCAATKQCIEPDYSYINCTSDYSSTVGTCHRYDQSVFGIINVNGEYQRSILSTGDKGKGVVEGPSSPHSPSHPATLIDSISPNMTFSLVELSFLVRILIEVDKLKITKNYERGLLKILRDHKEEVLDRLNKETALGVKDQAKHTENFERISNSDLIENMFEKVKKKFLKQRFHLILNNQSEAPIEFIYKRLDSLRNTMTVDSLDGFFEEFGIELEIELYEPGDDLTDLLDEARNEIKNLSKDMFLKLYKKCINITLVERNIFILWHLFGFARNLIRSFILFESQSKHYDTLLSEWNQMISIVEYFKAYDIFEVKANYFMDLLKKLDIFNLNSVEFEYEGYSCVRDQMLKTLQEAESEKNIIYPAIFSPIEEFEHIMINLPLFYLQTKVRVKNSLNINECVFIKKNLVLDPYSTLPTTSFYLFYYNITDKKILKTKLEEFVINPYFAYIIEEENKNNREYLNVDIVDLENTEEGNVIHPQRHTLLLKMVSFVEIQRKLFAELNYLNNLDTRLCAEAPKLLRER</sequence>
<reference evidence="2" key="1">
    <citation type="submission" date="2022-11" db="UniProtKB">
        <authorList>
            <consortium name="WormBaseParasite"/>
        </authorList>
    </citation>
    <scope>IDENTIFICATION</scope>
</reference>
<proteinExistence type="predicted"/>
<name>A0A915LQ72_MELJA</name>
<dbReference type="WBParaSite" id="scaffold14137_cov167.g17305">
    <property type="protein sequence ID" value="scaffold14137_cov167.g17305"/>
    <property type="gene ID" value="scaffold14137_cov167.g17305"/>
</dbReference>
<keyword evidence="1" id="KW-1185">Reference proteome</keyword>
<protein>
    <submittedName>
        <fullName evidence="2">Uncharacterized protein</fullName>
    </submittedName>
</protein>
<dbReference type="PANTHER" id="PTHR31389">
    <property type="entry name" value="LD39211P"/>
    <property type="match status" value="1"/>
</dbReference>
<evidence type="ECO:0000313" key="2">
    <source>
        <dbReference type="WBParaSite" id="scaffold14137_cov167.g17305"/>
    </source>
</evidence>
<dbReference type="AlphaFoldDB" id="A0A915LQ72"/>
<dbReference type="PANTHER" id="PTHR31389:SF4">
    <property type="entry name" value="LD39211P"/>
    <property type="match status" value="1"/>
</dbReference>